<feature type="transmembrane region" description="Helical" evidence="8">
    <location>
        <begin position="38"/>
        <end position="58"/>
    </location>
</feature>
<evidence type="ECO:0000256" key="5">
    <source>
        <dbReference type="ARBA" id="ARBA00022840"/>
    </source>
</evidence>
<comment type="subcellular location">
    <subcellularLocation>
        <location evidence="1">Cell membrane</location>
        <topology evidence="1">Multi-pass membrane protein</topology>
    </subcellularLocation>
</comment>
<feature type="domain" description="ABC transmembrane type-1" evidence="10">
    <location>
        <begin position="40"/>
        <end position="310"/>
    </location>
</feature>
<feature type="transmembrane region" description="Helical" evidence="8">
    <location>
        <begin position="254"/>
        <end position="276"/>
    </location>
</feature>
<evidence type="ECO:0000256" key="7">
    <source>
        <dbReference type="ARBA" id="ARBA00023136"/>
    </source>
</evidence>
<accession>A0A4R6ARX1</accession>
<dbReference type="InterPro" id="IPR011527">
    <property type="entry name" value="ABC1_TM_dom"/>
</dbReference>
<dbReference type="GO" id="GO:0043190">
    <property type="term" value="C:ATP-binding cassette (ABC) transporter complex"/>
    <property type="evidence" value="ECO:0007669"/>
    <property type="project" value="TreeGrafter"/>
</dbReference>
<dbReference type="Proteomes" id="UP000294562">
    <property type="component" value="Unassembled WGS sequence"/>
</dbReference>
<dbReference type="PANTHER" id="PTHR43553:SF11">
    <property type="entry name" value="ABC TRANSPORTER ATP-BINDING_PERMEASE PROTEIN YOJI"/>
    <property type="match status" value="1"/>
</dbReference>
<dbReference type="InterPro" id="IPR003439">
    <property type="entry name" value="ABC_transporter-like_ATP-bd"/>
</dbReference>
<evidence type="ECO:0000259" key="9">
    <source>
        <dbReference type="PROSITE" id="PS50893"/>
    </source>
</evidence>
<keyword evidence="6 8" id="KW-1133">Transmembrane helix</keyword>
<dbReference type="SMART" id="SM00382">
    <property type="entry name" value="AAA"/>
    <property type="match status" value="1"/>
</dbReference>
<organism evidence="11 12">
    <name type="scientific">Meridianimarinicoccus aquatilis</name>
    <dbReference type="NCBI Taxonomy" id="2552766"/>
    <lineage>
        <taxon>Bacteria</taxon>
        <taxon>Pseudomonadati</taxon>
        <taxon>Pseudomonadota</taxon>
        <taxon>Alphaproteobacteria</taxon>
        <taxon>Rhodobacterales</taxon>
        <taxon>Paracoccaceae</taxon>
        <taxon>Meridianimarinicoccus</taxon>
    </lineage>
</organism>
<keyword evidence="3 8" id="KW-0812">Transmembrane</keyword>
<dbReference type="PROSITE" id="PS50929">
    <property type="entry name" value="ABC_TM1F"/>
    <property type="match status" value="1"/>
</dbReference>
<evidence type="ECO:0000256" key="4">
    <source>
        <dbReference type="ARBA" id="ARBA00022741"/>
    </source>
</evidence>
<evidence type="ECO:0000259" key="10">
    <source>
        <dbReference type="PROSITE" id="PS50929"/>
    </source>
</evidence>
<keyword evidence="2" id="KW-0813">Transport</keyword>
<dbReference type="InterPro" id="IPR050095">
    <property type="entry name" value="ECF_ABC_transporter_ATP-bd"/>
</dbReference>
<dbReference type="AlphaFoldDB" id="A0A4R6ARX1"/>
<dbReference type="EMBL" id="SMZO01000033">
    <property type="protein sequence ID" value="TDL86315.1"/>
    <property type="molecule type" value="Genomic_DNA"/>
</dbReference>
<evidence type="ECO:0000256" key="2">
    <source>
        <dbReference type="ARBA" id="ARBA00022448"/>
    </source>
</evidence>
<dbReference type="GO" id="GO:0005524">
    <property type="term" value="F:ATP binding"/>
    <property type="evidence" value="ECO:0007669"/>
    <property type="project" value="UniProtKB-KW"/>
</dbReference>
<evidence type="ECO:0000313" key="11">
    <source>
        <dbReference type="EMBL" id="TDL86315.1"/>
    </source>
</evidence>
<evidence type="ECO:0000256" key="8">
    <source>
        <dbReference type="SAM" id="Phobius"/>
    </source>
</evidence>
<dbReference type="SUPFAM" id="SSF52540">
    <property type="entry name" value="P-loop containing nucleoside triphosphate hydrolases"/>
    <property type="match status" value="1"/>
</dbReference>
<name>A0A4R6ARX1_9RHOB</name>
<dbReference type="OrthoDB" id="9760776at2"/>
<dbReference type="InterPro" id="IPR015856">
    <property type="entry name" value="ABC_transpr_CbiO/EcfA_su"/>
</dbReference>
<gene>
    <name evidence="11" type="ORF">E2L05_13640</name>
</gene>
<dbReference type="GO" id="GO:0140359">
    <property type="term" value="F:ABC-type transporter activity"/>
    <property type="evidence" value="ECO:0007669"/>
    <property type="project" value="InterPro"/>
</dbReference>
<dbReference type="Gene3D" id="3.40.50.300">
    <property type="entry name" value="P-loop containing nucleotide triphosphate hydrolases"/>
    <property type="match status" value="1"/>
</dbReference>
<sequence>MRRRPRRKTTRTKPEDQDTPMEFVTVVHRAILSSGRWVYVYVALSSLGTLGVAILVNTVTDYDPVAGPDYELFAAFILVCAITVVSRGETTRIMNAVGEGIAHHMRIQYARLLKEADLVQVEMIGQEKIKSTLARNAQILAESPAVLTQGVASAVTFVLATIYVATLSLMAAVLVVALTAIVVLASRFRTQKAREAMAVGQAAERRFFDSFNSLLDGLPEARMDRNRSEDLFKNFLTVRAVSARSARLQALDSMIAFGVLVFASFYLLLGSVTFITPQYVDSAATAMKIVYVSSVIWLLIEGLLRIMPTILRGDAAFTELRKLERQLKDIQHTEIVPSLSLPPFESLALNQLSYTYPTAEGGSDSFSIGPCDLTLSRGEIVFIVGGNGSGKTTLLRNLCRLYEPTSGAVFWNGMKITAANAISYRQHISAIFASFHLFDRLYGHRDIPKEAVDSALDYVGLGGKTSYVDGKFTTLNLSTGQRKRLALAIAILEDRDIMVFDEIAAEQDPEFRRRIYEEILPDLKAKGHAVLVISHDERYFSQADRLYFMEEGQLSLRSA</sequence>
<dbReference type="SUPFAM" id="SSF90123">
    <property type="entry name" value="ABC transporter transmembrane region"/>
    <property type="match status" value="1"/>
</dbReference>
<dbReference type="InterPro" id="IPR036640">
    <property type="entry name" value="ABC1_TM_sf"/>
</dbReference>
<keyword evidence="5 11" id="KW-0067">ATP-binding</keyword>
<reference evidence="11 12" key="1">
    <citation type="submission" date="2019-03" db="EMBL/GenBank/DDBJ databases">
        <title>Rhodobacteraceae bacterium SM1902, a new member of the family Rhodobacteraceae isolated from Yantai.</title>
        <authorList>
            <person name="Sun Y."/>
        </authorList>
    </citation>
    <scope>NUCLEOTIDE SEQUENCE [LARGE SCALE GENOMIC DNA]</scope>
    <source>
        <strain evidence="11 12">SM1902</strain>
    </source>
</reference>
<dbReference type="Gene3D" id="1.20.1560.10">
    <property type="entry name" value="ABC transporter type 1, transmembrane domain"/>
    <property type="match status" value="1"/>
</dbReference>
<evidence type="ECO:0000256" key="3">
    <source>
        <dbReference type="ARBA" id="ARBA00022692"/>
    </source>
</evidence>
<dbReference type="Pfam" id="PF00005">
    <property type="entry name" value="ABC_tran"/>
    <property type="match status" value="1"/>
</dbReference>
<dbReference type="InterPro" id="IPR003593">
    <property type="entry name" value="AAA+_ATPase"/>
</dbReference>
<evidence type="ECO:0000256" key="6">
    <source>
        <dbReference type="ARBA" id="ARBA00022989"/>
    </source>
</evidence>
<feature type="transmembrane region" description="Helical" evidence="8">
    <location>
        <begin position="70"/>
        <end position="86"/>
    </location>
</feature>
<keyword evidence="7 8" id="KW-0472">Membrane</keyword>
<dbReference type="PROSITE" id="PS50893">
    <property type="entry name" value="ABC_TRANSPORTER_2"/>
    <property type="match status" value="1"/>
</dbReference>
<keyword evidence="12" id="KW-1185">Reference proteome</keyword>
<comment type="caution">
    <text evidence="11">The sequence shown here is derived from an EMBL/GenBank/DDBJ whole genome shotgun (WGS) entry which is preliminary data.</text>
</comment>
<feature type="transmembrane region" description="Helical" evidence="8">
    <location>
        <begin position="169"/>
        <end position="188"/>
    </location>
</feature>
<feature type="transmembrane region" description="Helical" evidence="8">
    <location>
        <begin position="282"/>
        <end position="300"/>
    </location>
</feature>
<proteinExistence type="predicted"/>
<evidence type="ECO:0000313" key="12">
    <source>
        <dbReference type="Proteomes" id="UP000294562"/>
    </source>
</evidence>
<feature type="domain" description="ABC transporter" evidence="9">
    <location>
        <begin position="347"/>
        <end position="559"/>
    </location>
</feature>
<evidence type="ECO:0000256" key="1">
    <source>
        <dbReference type="ARBA" id="ARBA00004651"/>
    </source>
</evidence>
<dbReference type="InterPro" id="IPR027417">
    <property type="entry name" value="P-loop_NTPase"/>
</dbReference>
<protein>
    <submittedName>
        <fullName evidence="11">ATP-binding cassette domain-containing protein</fullName>
    </submittedName>
</protein>
<dbReference type="CDD" id="cd03225">
    <property type="entry name" value="ABC_cobalt_CbiO_domain1"/>
    <property type="match status" value="1"/>
</dbReference>
<dbReference type="PANTHER" id="PTHR43553">
    <property type="entry name" value="HEAVY METAL TRANSPORTER"/>
    <property type="match status" value="1"/>
</dbReference>
<dbReference type="GO" id="GO:0016887">
    <property type="term" value="F:ATP hydrolysis activity"/>
    <property type="evidence" value="ECO:0007669"/>
    <property type="project" value="InterPro"/>
</dbReference>
<keyword evidence="4" id="KW-0547">Nucleotide-binding</keyword>